<comment type="caution">
    <text evidence="3">The sequence shown here is derived from an EMBL/GenBank/DDBJ whole genome shotgun (WGS) entry which is preliminary data.</text>
</comment>
<dbReference type="Pfam" id="PF24750">
    <property type="entry name" value="b-prop_At3g26010-like"/>
    <property type="match status" value="1"/>
</dbReference>
<dbReference type="PANTHER" id="PTHR32133">
    <property type="entry name" value="OS07G0120400 PROTEIN"/>
    <property type="match status" value="1"/>
</dbReference>
<organism evidence="3 4">
    <name type="scientific">Panicum virgatum</name>
    <name type="common">Blackwell switchgrass</name>
    <dbReference type="NCBI Taxonomy" id="38727"/>
    <lineage>
        <taxon>Eukaryota</taxon>
        <taxon>Viridiplantae</taxon>
        <taxon>Streptophyta</taxon>
        <taxon>Embryophyta</taxon>
        <taxon>Tracheophyta</taxon>
        <taxon>Spermatophyta</taxon>
        <taxon>Magnoliopsida</taxon>
        <taxon>Liliopsida</taxon>
        <taxon>Poales</taxon>
        <taxon>Poaceae</taxon>
        <taxon>PACMAD clade</taxon>
        <taxon>Panicoideae</taxon>
        <taxon>Panicodae</taxon>
        <taxon>Paniceae</taxon>
        <taxon>Panicinae</taxon>
        <taxon>Panicum</taxon>
        <taxon>Panicum sect. Hiantes</taxon>
    </lineage>
</organism>
<gene>
    <name evidence="3" type="ORF">PVAP13_7NG098989</name>
</gene>
<name>A0A8T0Q426_PANVG</name>
<dbReference type="Pfam" id="PF00646">
    <property type="entry name" value="F-box"/>
    <property type="match status" value="1"/>
</dbReference>
<evidence type="ECO:0000313" key="4">
    <source>
        <dbReference type="Proteomes" id="UP000823388"/>
    </source>
</evidence>
<dbReference type="Gene3D" id="1.20.1280.50">
    <property type="match status" value="1"/>
</dbReference>
<dbReference type="AlphaFoldDB" id="A0A8T0Q426"/>
<dbReference type="PANTHER" id="PTHR32133:SF266">
    <property type="entry name" value="F-BOX DOMAIN-CONTAINING PROTEIN"/>
    <property type="match status" value="1"/>
</dbReference>
<feature type="domain" description="F-box protein At3g26010-like beta-propeller" evidence="2">
    <location>
        <begin position="69"/>
        <end position="213"/>
    </location>
</feature>
<dbReference type="InterPro" id="IPR036047">
    <property type="entry name" value="F-box-like_dom_sf"/>
</dbReference>
<evidence type="ECO:0000259" key="1">
    <source>
        <dbReference type="Pfam" id="PF00646"/>
    </source>
</evidence>
<feature type="domain" description="F-box" evidence="1">
    <location>
        <begin position="19"/>
        <end position="56"/>
    </location>
</feature>
<dbReference type="SUPFAM" id="SSF81383">
    <property type="entry name" value="F-box domain"/>
    <property type="match status" value="1"/>
</dbReference>
<reference evidence="3" key="1">
    <citation type="submission" date="2020-05" db="EMBL/GenBank/DDBJ databases">
        <title>WGS assembly of Panicum virgatum.</title>
        <authorList>
            <person name="Lovell J.T."/>
            <person name="Jenkins J."/>
            <person name="Shu S."/>
            <person name="Juenger T.E."/>
            <person name="Schmutz J."/>
        </authorList>
    </citation>
    <scope>NUCLEOTIDE SEQUENCE</scope>
    <source>
        <strain evidence="3">AP13</strain>
    </source>
</reference>
<evidence type="ECO:0008006" key="5">
    <source>
        <dbReference type="Google" id="ProtNLM"/>
    </source>
</evidence>
<evidence type="ECO:0000313" key="3">
    <source>
        <dbReference type="EMBL" id="KAG2565054.1"/>
    </source>
</evidence>
<keyword evidence="4" id="KW-1185">Reference proteome</keyword>
<sequence length="343" mass="39280">MRDQTIGGRRRRTSPLDDDDLLGKILARVPPEPSSLPRVSIVCKRWQRLISGEWFRRRLHALAAAGQAIQLLGCRHGRVVFTDMSASTVFICDPITGGHARLAIPPELPKVFMNGTVLCTANEQGHVHGAYYSSHFKVVLVSISENDCRPTACVYSSETGQWEHIIRNDDREHPWRIVQVIGSSILIGHALYWLITFENHYIPERHGILEFDLDRQIIPIMKGPPINHIGSNVIIKTVDGGVGLVTSPYQKLELQVWHRNTADLHSIFGLQWHERWPEPRRRHGIFGYDEDDNFRSLSLFMLQLDTMQFKMHYKRLGRRYLSICHPFRSFYTAGDSSSVVLTL</sequence>
<accession>A0A8T0Q426</accession>
<dbReference type="EMBL" id="CM029050">
    <property type="protein sequence ID" value="KAG2565054.1"/>
    <property type="molecule type" value="Genomic_DNA"/>
</dbReference>
<dbReference type="InterPro" id="IPR056592">
    <property type="entry name" value="Beta-prop_At3g26010-like"/>
</dbReference>
<dbReference type="Proteomes" id="UP000823388">
    <property type="component" value="Chromosome 7N"/>
</dbReference>
<proteinExistence type="predicted"/>
<evidence type="ECO:0000259" key="2">
    <source>
        <dbReference type="Pfam" id="PF24750"/>
    </source>
</evidence>
<protein>
    <recommendedName>
        <fullName evidence="5">F-box domain-containing protein</fullName>
    </recommendedName>
</protein>
<dbReference type="InterPro" id="IPR001810">
    <property type="entry name" value="F-box_dom"/>
</dbReference>